<dbReference type="PROSITE" id="PS50932">
    <property type="entry name" value="HTH_LACI_2"/>
    <property type="match status" value="1"/>
</dbReference>
<organism evidence="7 8">
    <name type="scientific">Victivallis vadensis</name>
    <dbReference type="NCBI Taxonomy" id="172901"/>
    <lineage>
        <taxon>Bacteria</taxon>
        <taxon>Pseudomonadati</taxon>
        <taxon>Lentisphaerota</taxon>
        <taxon>Lentisphaeria</taxon>
        <taxon>Victivallales</taxon>
        <taxon>Victivallaceae</taxon>
        <taxon>Victivallis</taxon>
    </lineage>
</organism>
<dbReference type="InterPro" id="IPR046335">
    <property type="entry name" value="LacI/GalR-like_sensor"/>
</dbReference>
<evidence type="ECO:0000313" key="7">
    <source>
        <dbReference type="EMBL" id="PVY35599.1"/>
    </source>
</evidence>
<dbReference type="RefSeq" id="WP_116885662.1">
    <property type="nucleotide sequence ID" value="NZ_CABMMC010000023.1"/>
</dbReference>
<evidence type="ECO:0000256" key="1">
    <source>
        <dbReference type="ARBA" id="ARBA00022491"/>
    </source>
</evidence>
<dbReference type="PANTHER" id="PTHR30146:SF148">
    <property type="entry name" value="HTH-TYPE TRANSCRIPTIONAL REPRESSOR PURR-RELATED"/>
    <property type="match status" value="1"/>
</dbReference>
<dbReference type="Gene3D" id="1.10.260.40">
    <property type="entry name" value="lambda repressor-like DNA-binding domains"/>
    <property type="match status" value="1"/>
</dbReference>
<dbReference type="Proteomes" id="UP000245959">
    <property type="component" value="Unassembled WGS sequence"/>
</dbReference>
<evidence type="ECO:0000256" key="4">
    <source>
        <dbReference type="ARBA" id="ARBA00023163"/>
    </source>
</evidence>
<dbReference type="Gene3D" id="3.40.50.2300">
    <property type="match status" value="1"/>
</dbReference>
<evidence type="ECO:0000313" key="8">
    <source>
        <dbReference type="Proteomes" id="UP000245959"/>
    </source>
</evidence>
<name>A0A2U1AGT8_9BACT</name>
<dbReference type="GeneID" id="78296930"/>
<reference evidence="6 9" key="2">
    <citation type="submission" date="2020-04" db="EMBL/GenBank/DDBJ databases">
        <authorList>
            <person name="Hitch T.C.A."/>
            <person name="Wylensek D."/>
            <person name="Clavel T."/>
        </authorList>
    </citation>
    <scope>NUCLEOTIDE SEQUENCE [LARGE SCALE GENOMIC DNA]</scope>
    <source>
        <strain evidence="6 9">COR2-253-APC-1A</strain>
    </source>
</reference>
<comment type="caution">
    <text evidence="7">The sequence shown here is derived from an EMBL/GenBank/DDBJ whole genome shotgun (WGS) entry which is preliminary data.</text>
</comment>
<dbReference type="GO" id="GO:0000976">
    <property type="term" value="F:transcription cis-regulatory region binding"/>
    <property type="evidence" value="ECO:0007669"/>
    <property type="project" value="TreeGrafter"/>
</dbReference>
<dbReference type="CDD" id="cd06267">
    <property type="entry name" value="PBP1_LacI_sugar_binding-like"/>
    <property type="match status" value="1"/>
</dbReference>
<dbReference type="SUPFAM" id="SSF53822">
    <property type="entry name" value="Periplasmic binding protein-like I"/>
    <property type="match status" value="1"/>
</dbReference>
<dbReference type="Pfam" id="PF00356">
    <property type="entry name" value="LacI"/>
    <property type="match status" value="1"/>
</dbReference>
<dbReference type="PANTHER" id="PTHR30146">
    <property type="entry name" value="LACI-RELATED TRANSCRIPTIONAL REPRESSOR"/>
    <property type="match status" value="1"/>
</dbReference>
<keyword evidence="4" id="KW-0804">Transcription</keyword>
<keyword evidence="8" id="KW-1185">Reference proteome</keyword>
<dbReference type="OrthoDB" id="234496at2"/>
<protein>
    <submittedName>
        <fullName evidence="7">DNA-binding LacI/PurR family transcriptional regulator</fullName>
    </submittedName>
    <submittedName>
        <fullName evidence="6">LacI family transcriptional regulator</fullName>
    </submittedName>
</protein>
<keyword evidence="3 7" id="KW-0238">DNA-binding</keyword>
<evidence type="ECO:0000256" key="2">
    <source>
        <dbReference type="ARBA" id="ARBA00023015"/>
    </source>
</evidence>
<dbReference type="SUPFAM" id="SSF47413">
    <property type="entry name" value="lambda repressor-like DNA-binding domains"/>
    <property type="match status" value="1"/>
</dbReference>
<feature type="domain" description="HTH lacI-type" evidence="5">
    <location>
        <begin position="2"/>
        <end position="56"/>
    </location>
</feature>
<dbReference type="PROSITE" id="PS00356">
    <property type="entry name" value="HTH_LACI_1"/>
    <property type="match status" value="1"/>
</dbReference>
<sequence>MVRLKDIAQAAGVSPGTVSAALGGIGRVSPETREAIRKLAVEMDYRPSSAARVLRNKPTVDAGMLIADGQDMLVRDFIRWCEKFHLRHQLELISSSARLAPSLLADNFAAGCLHVGYLGEAVREFLAKNPNYPFVAINEQHTFCVRSNFVSGARQAIQYLAALGHRNFCLTVGDREYDLHRQLRQGLDEALREFHFDQEPLRQEMEVKGIPHVEVMQRCVEMARATLRRTPRPTAFFCCGMLEARSLIYAALEMGLVVPRDLSIIAVGYPKDAEDTYPAVTSLGHDFEQQITQAMLLLQRRIAGMELESQDILVDTRLEIRSSTAKLGGA</sequence>
<keyword evidence="1" id="KW-0678">Repressor</keyword>
<dbReference type="Pfam" id="PF13377">
    <property type="entry name" value="Peripla_BP_3"/>
    <property type="match status" value="1"/>
</dbReference>
<evidence type="ECO:0000313" key="6">
    <source>
        <dbReference type="EMBL" id="NMD88066.1"/>
    </source>
</evidence>
<proteinExistence type="predicted"/>
<evidence type="ECO:0000256" key="3">
    <source>
        <dbReference type="ARBA" id="ARBA00023125"/>
    </source>
</evidence>
<accession>A0A2U1AGT8</accession>
<dbReference type="CDD" id="cd01392">
    <property type="entry name" value="HTH_LacI"/>
    <property type="match status" value="1"/>
</dbReference>
<dbReference type="InterPro" id="IPR010982">
    <property type="entry name" value="Lambda_DNA-bd_dom_sf"/>
</dbReference>
<dbReference type="EMBL" id="JABAEW010000036">
    <property type="protein sequence ID" value="NMD88066.1"/>
    <property type="molecule type" value="Genomic_DNA"/>
</dbReference>
<evidence type="ECO:0000259" key="5">
    <source>
        <dbReference type="PROSITE" id="PS50932"/>
    </source>
</evidence>
<dbReference type="GO" id="GO:0003700">
    <property type="term" value="F:DNA-binding transcription factor activity"/>
    <property type="evidence" value="ECO:0007669"/>
    <property type="project" value="TreeGrafter"/>
</dbReference>
<dbReference type="EMBL" id="QEKH01000040">
    <property type="protein sequence ID" value="PVY35599.1"/>
    <property type="molecule type" value="Genomic_DNA"/>
</dbReference>
<dbReference type="AlphaFoldDB" id="A0A2U1AGT8"/>
<keyword evidence="2" id="KW-0805">Transcription regulation</keyword>
<dbReference type="Proteomes" id="UP000576225">
    <property type="component" value="Unassembled WGS sequence"/>
</dbReference>
<dbReference type="InterPro" id="IPR028082">
    <property type="entry name" value="Peripla_BP_I"/>
</dbReference>
<dbReference type="InterPro" id="IPR000843">
    <property type="entry name" value="HTH_LacI"/>
</dbReference>
<evidence type="ECO:0000313" key="9">
    <source>
        <dbReference type="Proteomes" id="UP000576225"/>
    </source>
</evidence>
<reference evidence="7 8" key="1">
    <citation type="submission" date="2018-04" db="EMBL/GenBank/DDBJ databases">
        <title>Genomic Encyclopedia of Type Strains, Phase IV (KMG-IV): sequencing the most valuable type-strain genomes for metagenomic binning, comparative biology and taxonomic classification.</title>
        <authorList>
            <person name="Goeker M."/>
        </authorList>
    </citation>
    <scope>NUCLEOTIDE SEQUENCE [LARGE SCALE GENOMIC DNA]</scope>
    <source>
        <strain evidence="7 8">DSM 14823</strain>
    </source>
</reference>
<dbReference type="SMART" id="SM00354">
    <property type="entry name" value="HTH_LACI"/>
    <property type="match status" value="1"/>
</dbReference>
<gene>
    <name evidence="7" type="ORF">C8D82_1406</name>
    <name evidence="6" type="ORF">HF882_15875</name>
</gene>